<feature type="transmembrane region" description="Helical" evidence="1">
    <location>
        <begin position="55"/>
        <end position="77"/>
    </location>
</feature>
<dbReference type="InterPro" id="IPR005330">
    <property type="entry name" value="MHYT_dom"/>
</dbReference>
<dbReference type="PROSITE" id="PS50924">
    <property type="entry name" value="MHYT"/>
    <property type="match status" value="1"/>
</dbReference>
<accession>A0AAX6MRG8</accession>
<feature type="domain" description="MHYT" evidence="2">
    <location>
        <begin position="20"/>
        <end position="219"/>
    </location>
</feature>
<name>A0AAX6MRG8_9PEZI</name>
<dbReference type="Pfam" id="PF03707">
    <property type="entry name" value="MHYT"/>
    <property type="match status" value="2"/>
</dbReference>
<evidence type="ECO:0000259" key="2">
    <source>
        <dbReference type="PROSITE" id="PS50924"/>
    </source>
</evidence>
<gene>
    <name evidence="3" type="ORF">Daesc_002627</name>
</gene>
<feature type="transmembrane region" description="Helical" evidence="1">
    <location>
        <begin position="97"/>
        <end position="119"/>
    </location>
</feature>
<keyword evidence="1" id="KW-1133">Transmembrane helix</keyword>
<dbReference type="AlphaFoldDB" id="A0AAX6MRG8"/>
<dbReference type="EMBL" id="JBANMG010000003">
    <property type="protein sequence ID" value="KAK6954997.1"/>
    <property type="molecule type" value="Genomic_DNA"/>
</dbReference>
<keyword evidence="1" id="KW-0812">Transmembrane</keyword>
<organism evidence="3 4">
    <name type="scientific">Daldinia eschscholtzii</name>
    <dbReference type="NCBI Taxonomy" id="292717"/>
    <lineage>
        <taxon>Eukaryota</taxon>
        <taxon>Fungi</taxon>
        <taxon>Dikarya</taxon>
        <taxon>Ascomycota</taxon>
        <taxon>Pezizomycotina</taxon>
        <taxon>Sordariomycetes</taxon>
        <taxon>Xylariomycetidae</taxon>
        <taxon>Xylariales</taxon>
        <taxon>Hypoxylaceae</taxon>
        <taxon>Daldinia</taxon>
    </lineage>
</organism>
<sequence length="869" mass="96188">MSKGEELFLKYKGEIVPRSFRGGFVFLSYLVSCIGAVLTLELLNRRTSRNGLSNYLILVSAAVSMGGISIWCMHFVGNYAIILGNGEPELRIDYANRFSALSFFLPVIVILAAFVAIGARYKVSGWRICCGGVLAGGGICGMHYLGNASMSNYDCLYDKGYIAGAVVIAVIDSITALSLFFMCRASWKNSWQKRLISANLLAGAASGMHWVAAVGTNYRLKYMNGNPQHRQNQGILIVIFLLFPVALFMAGSIIYATRVRRRNASKSQQIVLAAAIFDGMGRILVNPDGLLPSEKITDTYAVKSEGETFGISHPLFHWMFQVSRDWNCVVGMVDGMAKRLARLPKGIPDTKIRLIDDEGKLIEDYDTIFRELFCVAAMNLAAKLKEKLVDIGILWDEILATGADELPRKLNYNTGNVLKRGIRRFGRAQGLRAMLHQGHGRGSLMFLVRYLEHSHDVNQLEAAGFRFAEPHQVCSIIGSRMKIKTRDLQSKLRNMATLAAGNVVLDRGVHLGLFGVKARVGSFGFDIMVKKGARNLIPTMPIPLERLESWQMDVIRQLDKMDVALLFQNLDALKKLSPREVLFASQISDALQSLRAWIDDPVFDEAVLTCRVVQVPCRARAGFSSESCTMIALCVMMPIHAGAGSPRCEFIPLNFYKIHQMAYKNSPHLAAFTRNVHRELSPTINAVPINKPPATYERAERATFWGSRLGSLRRFRRSKTDKYAMVEDGYSTPTELLRRCSNYDSNDCTSTTKQCCQHLSDRHKSWNDTISDQGIVRKSSSFGGIMVSQEIQVDIIQIDDVSGSGAFAPSKSPVGADRVTMVKAGAGFDFGTASLSGIEEDNRAVAEREKVNEATTFVDELFAICVDGL</sequence>
<proteinExistence type="predicted"/>
<evidence type="ECO:0000256" key="1">
    <source>
        <dbReference type="SAM" id="Phobius"/>
    </source>
</evidence>
<comment type="caution">
    <text evidence="3">The sequence shown here is derived from an EMBL/GenBank/DDBJ whole genome shotgun (WGS) entry which is preliminary data.</text>
</comment>
<feature type="transmembrane region" description="Helical" evidence="1">
    <location>
        <begin position="126"/>
        <end position="146"/>
    </location>
</feature>
<feature type="transmembrane region" description="Helical" evidence="1">
    <location>
        <begin position="20"/>
        <end position="43"/>
    </location>
</feature>
<dbReference type="PANTHER" id="PTHR35152:SF1">
    <property type="entry name" value="DOMAIN SIGNALLING PROTEIN, PUTATIVE (AFU_ORTHOLOGUE AFUA_5G11310)-RELATED"/>
    <property type="match status" value="1"/>
</dbReference>
<evidence type="ECO:0000313" key="3">
    <source>
        <dbReference type="EMBL" id="KAK6954997.1"/>
    </source>
</evidence>
<keyword evidence="4" id="KW-1185">Reference proteome</keyword>
<feature type="transmembrane region" description="Helical" evidence="1">
    <location>
        <begin position="195"/>
        <end position="215"/>
    </location>
</feature>
<protein>
    <recommendedName>
        <fullName evidence="2">MHYT domain-containing protein</fullName>
    </recommendedName>
</protein>
<dbReference type="PANTHER" id="PTHR35152">
    <property type="entry name" value="DOMAIN SIGNALLING PROTEIN, PUTATIVE (AFU_ORTHOLOGUE AFUA_5G11310)-RELATED"/>
    <property type="match status" value="1"/>
</dbReference>
<feature type="transmembrane region" description="Helical" evidence="1">
    <location>
        <begin position="235"/>
        <end position="256"/>
    </location>
</feature>
<keyword evidence="1" id="KW-0472">Membrane</keyword>
<feature type="transmembrane region" description="Helical" evidence="1">
    <location>
        <begin position="161"/>
        <end position="183"/>
    </location>
</feature>
<evidence type="ECO:0000313" key="4">
    <source>
        <dbReference type="Proteomes" id="UP001369815"/>
    </source>
</evidence>
<dbReference type="Proteomes" id="UP001369815">
    <property type="component" value="Unassembled WGS sequence"/>
</dbReference>
<reference evidence="3 4" key="1">
    <citation type="journal article" date="2024" name="Front Chem Biol">
        <title>Unveiling the potential of Daldinia eschscholtzii MFLUCC 19-0629 through bioactivity and bioinformatics studies for enhanced sustainable agriculture production.</title>
        <authorList>
            <person name="Brooks S."/>
            <person name="Weaver J.A."/>
            <person name="Klomchit A."/>
            <person name="Alharthi S.A."/>
            <person name="Onlamun T."/>
            <person name="Nurani R."/>
            <person name="Vong T.K."/>
            <person name="Alberti F."/>
            <person name="Greco C."/>
        </authorList>
    </citation>
    <scope>NUCLEOTIDE SEQUENCE [LARGE SCALE GENOMIC DNA]</scope>
    <source>
        <strain evidence="3">MFLUCC 19-0629</strain>
    </source>
</reference>